<evidence type="ECO:0000256" key="2">
    <source>
        <dbReference type="SAM" id="SignalP"/>
    </source>
</evidence>
<name>A0A1S3DC39_DIACI</name>
<feature type="region of interest" description="Disordered" evidence="1">
    <location>
        <begin position="127"/>
        <end position="223"/>
    </location>
</feature>
<evidence type="ECO:0000256" key="1">
    <source>
        <dbReference type="SAM" id="MobiDB-lite"/>
    </source>
</evidence>
<dbReference type="Proteomes" id="UP000079169">
    <property type="component" value="Unplaced"/>
</dbReference>
<sequence length="262" mass="31096">MLDLPCALVTYSCVFVLLLRESSCEIPEEDWNELTYVLLTLKCIYKKLSYYVKHKPCLTTPMPVEKLRRVSQASIRYKNIAKNFGCPLCNLSCSAFIALWRHMRMKHNLNIGSSVPRRVYTTPAKIEENPEPFGRSHREENPGEKLEYDEGRKREYEEGRKQEYEEDKAVDYEEMEGNGEERETVEDYGKGRMEDYGKDRGEERGEDYGRDRMGDYRKEREEDYGKDRMKDYGKYRENEGEAERFLRPDYGVSNDFLHRDMD</sequence>
<dbReference type="AlphaFoldDB" id="A0A1S3DC39"/>
<evidence type="ECO:0000313" key="5">
    <source>
        <dbReference type="RefSeq" id="XP_008478762.1"/>
    </source>
</evidence>
<feature type="chain" id="PRO_5010320724" evidence="2">
    <location>
        <begin position="25"/>
        <end position="262"/>
    </location>
</feature>
<feature type="compositionally biased region" description="Basic and acidic residues" evidence="1">
    <location>
        <begin position="134"/>
        <end position="171"/>
    </location>
</feature>
<dbReference type="RefSeq" id="XP_008478762.1">
    <property type="nucleotide sequence ID" value="XM_008480540.3"/>
</dbReference>
<dbReference type="PaxDb" id="121845-A0A1S3DC39"/>
<feature type="domain" description="C2H2-type" evidence="3">
    <location>
        <begin position="86"/>
        <end position="107"/>
    </location>
</feature>
<keyword evidence="2" id="KW-0732">Signal</keyword>
<gene>
    <name evidence="5" type="primary">LOC103515605</name>
</gene>
<dbReference type="GeneID" id="103515605"/>
<keyword evidence="4" id="KW-1185">Reference proteome</keyword>
<feature type="signal peptide" evidence="2">
    <location>
        <begin position="1"/>
        <end position="24"/>
    </location>
</feature>
<dbReference type="KEGG" id="dci:103515605"/>
<dbReference type="PROSITE" id="PS00028">
    <property type="entry name" value="ZINC_FINGER_C2H2_1"/>
    <property type="match status" value="1"/>
</dbReference>
<organism evidence="4 5">
    <name type="scientific">Diaphorina citri</name>
    <name type="common">Asian citrus psyllid</name>
    <dbReference type="NCBI Taxonomy" id="121845"/>
    <lineage>
        <taxon>Eukaryota</taxon>
        <taxon>Metazoa</taxon>
        <taxon>Ecdysozoa</taxon>
        <taxon>Arthropoda</taxon>
        <taxon>Hexapoda</taxon>
        <taxon>Insecta</taxon>
        <taxon>Pterygota</taxon>
        <taxon>Neoptera</taxon>
        <taxon>Paraneoptera</taxon>
        <taxon>Hemiptera</taxon>
        <taxon>Sternorrhyncha</taxon>
        <taxon>Psylloidea</taxon>
        <taxon>Psyllidae</taxon>
        <taxon>Diaphorininae</taxon>
        <taxon>Diaphorina</taxon>
    </lineage>
</organism>
<reference evidence="5" key="1">
    <citation type="submission" date="2025-08" db="UniProtKB">
        <authorList>
            <consortium name="RefSeq"/>
        </authorList>
    </citation>
    <scope>IDENTIFICATION</scope>
</reference>
<dbReference type="InterPro" id="IPR013087">
    <property type="entry name" value="Znf_C2H2_type"/>
</dbReference>
<proteinExistence type="predicted"/>
<evidence type="ECO:0000259" key="3">
    <source>
        <dbReference type="PROSITE" id="PS00028"/>
    </source>
</evidence>
<feature type="compositionally biased region" description="Basic and acidic residues" evidence="1">
    <location>
        <begin position="179"/>
        <end position="223"/>
    </location>
</feature>
<accession>A0A1S3DC39</accession>
<protein>
    <submittedName>
        <fullName evidence="5">Conglutin beta 5-like</fullName>
    </submittedName>
</protein>
<evidence type="ECO:0000313" key="4">
    <source>
        <dbReference type="Proteomes" id="UP000079169"/>
    </source>
</evidence>